<dbReference type="Pfam" id="PF22999">
    <property type="entry name" value="LTN1_E3_ligase_6th"/>
    <property type="match status" value="1"/>
</dbReference>
<keyword evidence="5" id="KW-0862">Zinc</keyword>
<evidence type="ECO:0000256" key="5">
    <source>
        <dbReference type="RuleBase" id="RU367090"/>
    </source>
</evidence>
<comment type="catalytic activity">
    <reaction evidence="5">
        <text>S-ubiquitinyl-[E2 ubiquitin-conjugating enzyme]-L-cysteine + [acceptor protein]-L-lysine = [E2 ubiquitin-conjugating enzyme]-L-cysteine + N(6)-ubiquitinyl-[acceptor protein]-L-lysine.</text>
        <dbReference type="EC" id="2.3.2.27"/>
    </reaction>
</comment>
<dbReference type="Proteomes" id="UP001165082">
    <property type="component" value="Unassembled WGS sequence"/>
</dbReference>
<feature type="domain" description="RING-type" evidence="6">
    <location>
        <begin position="384"/>
        <end position="431"/>
    </location>
</feature>
<name>A0A9W6ZXB7_9STRA</name>
<keyword evidence="4 5" id="KW-0863">Zinc-finger</keyword>
<dbReference type="AlphaFoldDB" id="A0A9W6ZXB7"/>
<dbReference type="InterPro" id="IPR001841">
    <property type="entry name" value="Znf_RING"/>
</dbReference>
<evidence type="ECO:0000259" key="6">
    <source>
        <dbReference type="PROSITE" id="PS50089"/>
    </source>
</evidence>
<keyword evidence="5" id="KW-0833">Ubl conjugation pathway</keyword>
<dbReference type="GO" id="GO:0005829">
    <property type="term" value="C:cytosol"/>
    <property type="evidence" value="ECO:0007669"/>
    <property type="project" value="UniProtKB-SubCell"/>
</dbReference>
<dbReference type="SUPFAM" id="SSF57850">
    <property type="entry name" value="RING/U-box"/>
    <property type="match status" value="1"/>
</dbReference>
<dbReference type="Pfam" id="PF23009">
    <property type="entry name" value="UBC_like"/>
    <property type="match status" value="1"/>
</dbReference>
<dbReference type="PROSITE" id="PS50089">
    <property type="entry name" value="ZF_RING_2"/>
    <property type="match status" value="1"/>
</dbReference>
<comment type="pathway">
    <text evidence="5">Protein modification; protein ubiquitination.</text>
</comment>
<dbReference type="PANTHER" id="PTHR12389:SF0">
    <property type="entry name" value="E3 UBIQUITIN-PROTEIN LIGASE LISTERIN"/>
    <property type="match status" value="1"/>
</dbReference>
<feature type="non-terminal residue" evidence="7">
    <location>
        <position position="1"/>
    </location>
</feature>
<reference evidence="7" key="1">
    <citation type="submission" date="2022-07" db="EMBL/GenBank/DDBJ databases">
        <title>Genome analysis of Parmales, a sister group of diatoms, reveals the evolutionary specialization of diatoms from phago-mixotrophs to photoautotrophs.</title>
        <authorList>
            <person name="Ban H."/>
            <person name="Sato S."/>
            <person name="Yoshikawa S."/>
            <person name="Kazumasa Y."/>
            <person name="Nakamura Y."/>
            <person name="Ichinomiya M."/>
            <person name="Saitoh K."/>
            <person name="Sato N."/>
            <person name="Blanc-Mathieu R."/>
            <person name="Endo H."/>
            <person name="Kuwata A."/>
            <person name="Ogata H."/>
        </authorList>
    </citation>
    <scope>NUCLEOTIDE SEQUENCE</scope>
</reference>
<keyword evidence="5" id="KW-0479">Metal-binding</keyword>
<dbReference type="CDD" id="cd16491">
    <property type="entry name" value="RING-CH-C4HC3_LTN1"/>
    <property type="match status" value="1"/>
</dbReference>
<dbReference type="InterPro" id="IPR039795">
    <property type="entry name" value="LTN1/Rkr1"/>
</dbReference>
<dbReference type="GO" id="GO:0043023">
    <property type="term" value="F:ribosomal large subunit binding"/>
    <property type="evidence" value="ECO:0007669"/>
    <property type="project" value="TreeGrafter"/>
</dbReference>
<dbReference type="GO" id="GO:0061630">
    <property type="term" value="F:ubiquitin protein ligase activity"/>
    <property type="evidence" value="ECO:0007669"/>
    <property type="project" value="UniProtKB-UniRule"/>
</dbReference>
<evidence type="ECO:0000256" key="4">
    <source>
        <dbReference type="PROSITE-ProRule" id="PRU00175"/>
    </source>
</evidence>
<dbReference type="GO" id="GO:0008270">
    <property type="term" value="F:zinc ion binding"/>
    <property type="evidence" value="ECO:0007669"/>
    <property type="project" value="UniProtKB-KW"/>
</dbReference>
<dbReference type="InterPro" id="IPR039804">
    <property type="entry name" value="RING-CH-C4HC3_LTN1"/>
</dbReference>
<dbReference type="InterPro" id="IPR013083">
    <property type="entry name" value="Znf_RING/FYVE/PHD"/>
</dbReference>
<dbReference type="GO" id="GO:0072344">
    <property type="term" value="P:rescue of stalled ribosome"/>
    <property type="evidence" value="ECO:0007669"/>
    <property type="project" value="UniProtKB-UniRule"/>
</dbReference>
<comment type="caution">
    <text evidence="7">The sequence shown here is derived from an EMBL/GenBank/DDBJ whole genome shotgun (WGS) entry which is preliminary data.</text>
</comment>
<evidence type="ECO:0000256" key="2">
    <source>
        <dbReference type="ARBA" id="ARBA00007997"/>
    </source>
</evidence>
<sequence length="443" mass="47644">RETDFVVGLDGAVEAWVREGGGEWLEKYVWDGMTTEGDLKRLVGGGKVDVDGLVGIVRRGRGGERTAFKLLSVVAAEGGRVQEEVGDDEMDMICDLVEVGREGWGVEEREDLEDCVEEAVKVLPRGVREMMEEGEGGLSMGGGASGGGKGGLEGLVGRVMTWLLVCEWVEGAEKRGLVGGYVGATGIVERLLGGVIGKMIEEGWDGEGGGGGMGCMEYGRGGWKEEEVFELCLNGFTRALEVLPGLVREWWTGCGDRGVKEAVLAFVEKQASKVVLGKEMGKIVGAGRETLGEMNVKGSIVSGEITATYVQDEVELCVVVKAPKAFPLRNVEVDASRGGGSGGQGIRWGLMMNCSLQQGSGGILDALLLWKDNIEAEYEGVEPCPICYAILHPDTRSKPGLECKTCHNKFHKRCLVQWFQQKQTNACVICQQPIEIAHGKRGR</sequence>
<keyword evidence="8" id="KW-1185">Reference proteome</keyword>
<dbReference type="InterPro" id="IPR054477">
    <property type="entry name" value="LTN1_E3_ligase_6th"/>
</dbReference>
<comment type="subunit">
    <text evidence="5">Component of the ribosome quality control complex (RQC).</text>
</comment>
<gene>
    <name evidence="7" type="ORF">TrRE_jg12253</name>
</gene>
<evidence type="ECO:0000313" key="8">
    <source>
        <dbReference type="Proteomes" id="UP001165082"/>
    </source>
</evidence>
<dbReference type="GO" id="GO:1990112">
    <property type="term" value="C:RQC complex"/>
    <property type="evidence" value="ECO:0007669"/>
    <property type="project" value="UniProtKB-UniRule"/>
</dbReference>
<evidence type="ECO:0000256" key="3">
    <source>
        <dbReference type="ARBA" id="ARBA00017157"/>
    </source>
</evidence>
<dbReference type="GO" id="GO:1990116">
    <property type="term" value="P:ribosome-associated ubiquitin-dependent protein catabolic process"/>
    <property type="evidence" value="ECO:0007669"/>
    <property type="project" value="UniProtKB-UniRule"/>
</dbReference>
<comment type="subcellular location">
    <subcellularLocation>
        <location evidence="1">Cytoplasm</location>
        <location evidence="1">Cytosol</location>
    </subcellularLocation>
</comment>
<dbReference type="PANTHER" id="PTHR12389">
    <property type="entry name" value="ZINC FINGER PROTEIN 294"/>
    <property type="match status" value="1"/>
</dbReference>
<accession>A0A9W6ZXB7</accession>
<evidence type="ECO:0000256" key="1">
    <source>
        <dbReference type="ARBA" id="ARBA00004514"/>
    </source>
</evidence>
<proteinExistence type="inferred from homology"/>
<keyword evidence="5" id="KW-0808">Transferase</keyword>
<organism evidence="7 8">
    <name type="scientific">Triparma retinervis</name>
    <dbReference type="NCBI Taxonomy" id="2557542"/>
    <lineage>
        <taxon>Eukaryota</taxon>
        <taxon>Sar</taxon>
        <taxon>Stramenopiles</taxon>
        <taxon>Ochrophyta</taxon>
        <taxon>Bolidophyceae</taxon>
        <taxon>Parmales</taxon>
        <taxon>Triparmaceae</taxon>
        <taxon>Triparma</taxon>
    </lineage>
</organism>
<dbReference type="EMBL" id="BRXZ01002291">
    <property type="protein sequence ID" value="GMH59062.1"/>
    <property type="molecule type" value="Genomic_DNA"/>
</dbReference>
<comment type="function">
    <text evidence="5">E3 ubiquitin-protein ligase. Component of the ribosome quality control complex (RQC), a ribosome-associated complex that mediates ubiquitination and extraction of incompletely synthesized nascent chains for proteasomal degradation.</text>
</comment>
<protein>
    <recommendedName>
        <fullName evidence="3 5">E3 ubiquitin-protein ligase listerin</fullName>
        <ecNumber evidence="5">2.3.2.27</ecNumber>
    </recommendedName>
    <alternativeName>
        <fullName evidence="5">RING-type E3 ubiquitin transferase listerin</fullName>
    </alternativeName>
</protein>
<evidence type="ECO:0000313" key="7">
    <source>
        <dbReference type="EMBL" id="GMH59062.1"/>
    </source>
</evidence>
<dbReference type="Gene3D" id="3.30.40.10">
    <property type="entry name" value="Zinc/RING finger domain, C3HC4 (zinc finger)"/>
    <property type="match status" value="1"/>
</dbReference>
<comment type="similarity">
    <text evidence="2 5">Belongs to the LTN1 family.</text>
</comment>
<dbReference type="EC" id="2.3.2.27" evidence="5"/>
<dbReference type="InterPro" id="IPR054478">
    <property type="entry name" value="LTN1_UBC"/>
</dbReference>
<dbReference type="OrthoDB" id="6108at2759"/>